<evidence type="ECO:0000256" key="2">
    <source>
        <dbReference type="ARBA" id="ARBA00005297"/>
    </source>
</evidence>
<reference evidence="8" key="2">
    <citation type="submission" date="2024-05" db="EMBL/GenBank/DDBJ databases">
        <authorList>
            <person name="Wolfe A."/>
        </authorList>
    </citation>
    <scope>NUCLEOTIDE SEQUENCE</scope>
    <source>
        <strain evidence="8">UMB1064</strain>
    </source>
</reference>
<evidence type="ECO:0000256" key="5">
    <source>
        <dbReference type="ARBA" id="ARBA00041564"/>
    </source>
</evidence>
<dbReference type="NCBIfam" id="TIGR00543">
    <property type="entry name" value="isochor_syn"/>
    <property type="match status" value="1"/>
</dbReference>
<dbReference type="AlphaFoldDB" id="A0AAW9SRR1"/>
<comment type="similarity">
    <text evidence="2">Belongs to the isochorismate synthase family.</text>
</comment>
<comment type="catalytic activity">
    <reaction evidence="1">
        <text>chorismate = isochorismate</text>
        <dbReference type="Rhea" id="RHEA:18985"/>
        <dbReference type="ChEBI" id="CHEBI:29748"/>
        <dbReference type="ChEBI" id="CHEBI:29780"/>
        <dbReference type="EC" id="5.4.4.2"/>
    </reaction>
</comment>
<dbReference type="Gene3D" id="3.60.120.10">
    <property type="entry name" value="Anthranilate synthase"/>
    <property type="match status" value="1"/>
</dbReference>
<dbReference type="EC" id="5.4.4.2" evidence="3"/>
<comment type="caution">
    <text evidence="8">The sequence shown here is derived from an EMBL/GenBank/DDBJ whole genome shotgun (WGS) entry which is preliminary data.</text>
</comment>
<feature type="region of interest" description="Disordered" evidence="6">
    <location>
        <begin position="1"/>
        <end position="48"/>
    </location>
</feature>
<evidence type="ECO:0000313" key="9">
    <source>
        <dbReference type="Proteomes" id="UP001223646"/>
    </source>
</evidence>
<feature type="domain" description="Chorismate-utilising enzyme C-terminal" evidence="7">
    <location>
        <begin position="137"/>
        <end position="397"/>
    </location>
</feature>
<dbReference type="GO" id="GO:0008909">
    <property type="term" value="F:isochorismate synthase activity"/>
    <property type="evidence" value="ECO:0007669"/>
    <property type="project" value="UniProtKB-EC"/>
</dbReference>
<dbReference type="RefSeq" id="WP_048735370.1">
    <property type="nucleotide sequence ID" value="NZ_JAFJMG010000053.1"/>
</dbReference>
<keyword evidence="4 8" id="KW-0413">Isomerase</keyword>
<evidence type="ECO:0000259" key="7">
    <source>
        <dbReference type="Pfam" id="PF00425"/>
    </source>
</evidence>
<evidence type="ECO:0000256" key="6">
    <source>
        <dbReference type="SAM" id="MobiDB-lite"/>
    </source>
</evidence>
<evidence type="ECO:0000256" key="1">
    <source>
        <dbReference type="ARBA" id="ARBA00000799"/>
    </source>
</evidence>
<dbReference type="GO" id="GO:0009697">
    <property type="term" value="P:salicylic acid biosynthetic process"/>
    <property type="evidence" value="ECO:0007669"/>
    <property type="project" value="TreeGrafter"/>
</dbReference>
<dbReference type="EMBL" id="JASOOY020000005">
    <property type="protein sequence ID" value="MEO3716292.1"/>
    <property type="molecule type" value="Genomic_DNA"/>
</dbReference>
<evidence type="ECO:0000313" key="8">
    <source>
        <dbReference type="EMBL" id="MEO3716292.1"/>
    </source>
</evidence>
<organism evidence="8 9">
    <name type="scientific">Corynebacterium amycolatum</name>
    <dbReference type="NCBI Taxonomy" id="43765"/>
    <lineage>
        <taxon>Bacteria</taxon>
        <taxon>Bacillati</taxon>
        <taxon>Actinomycetota</taxon>
        <taxon>Actinomycetes</taxon>
        <taxon>Mycobacteriales</taxon>
        <taxon>Corynebacteriaceae</taxon>
        <taxon>Corynebacterium</taxon>
    </lineage>
</organism>
<dbReference type="InterPro" id="IPR004561">
    <property type="entry name" value="IsoChor_synthase"/>
</dbReference>
<protein>
    <recommendedName>
        <fullName evidence="3">isochorismate synthase</fullName>
        <ecNumber evidence="3">5.4.4.2</ecNumber>
    </recommendedName>
    <alternativeName>
        <fullName evidence="5">Isochorismate mutase</fullName>
    </alternativeName>
</protein>
<proteinExistence type="inferred from homology"/>
<dbReference type="Proteomes" id="UP001223646">
    <property type="component" value="Unassembled WGS sequence"/>
</dbReference>
<evidence type="ECO:0000256" key="3">
    <source>
        <dbReference type="ARBA" id="ARBA00012824"/>
    </source>
</evidence>
<reference evidence="8" key="1">
    <citation type="submission" date="2023-05" db="EMBL/GenBank/DDBJ databases">
        <authorList>
            <person name="Du J."/>
        </authorList>
    </citation>
    <scope>NUCLEOTIDE SEQUENCE</scope>
    <source>
        <strain evidence="8">UMB1064</strain>
    </source>
</reference>
<sequence>MSMENHPSLGGGNEEEQQENSHPSNEPAATPKRSTRWDTSRPTTAPDFLLSRAHGSIRTQGIEEQISDPWLAAEGLHSGIHKMVVGALPFDLDKPAALTVPREVIRSSQPLEPPAHYRWNAPKPHASIVAYDPPLDEHAERIAAAIRTIEYSALEKVVLARAVELEIDPPIDPLLLASRLIDGSPNRDGFVVDLSPAGSDYEGKLLIGSSPEMLVRRTGDIVEAFPLAGSLPRSRNEDADRASARRLADSRKNLDEHAFVVDDIADNLAPLCSSLDVPDSPELMSTAEMWHLATHIRGRLKDPSLSALDLALVVHPTPAICGTPTESAFGVIQAVETDRGFYSGAVGWCDENGDGEFVVSIRCAEIDTEGSVARLWAGGGIVSHSDPEEEVTETSAKMGTVLRAFGVKGA</sequence>
<dbReference type="SUPFAM" id="SSF56322">
    <property type="entry name" value="ADC synthase"/>
    <property type="match status" value="1"/>
</dbReference>
<dbReference type="InterPro" id="IPR005801">
    <property type="entry name" value="ADC_synthase"/>
</dbReference>
<accession>A0AAW9SRR1</accession>
<dbReference type="PANTHER" id="PTHR42839:SF2">
    <property type="entry name" value="ISOCHORISMATE SYNTHASE ENTC"/>
    <property type="match status" value="1"/>
</dbReference>
<gene>
    <name evidence="8" type="ORF">QP460_001625</name>
</gene>
<dbReference type="PANTHER" id="PTHR42839">
    <property type="entry name" value="ISOCHORISMATE SYNTHASE ENTC"/>
    <property type="match status" value="1"/>
</dbReference>
<dbReference type="Pfam" id="PF00425">
    <property type="entry name" value="Chorismate_bind"/>
    <property type="match status" value="1"/>
</dbReference>
<name>A0AAW9SRR1_CORAY</name>
<dbReference type="InterPro" id="IPR015890">
    <property type="entry name" value="Chorismate_C"/>
</dbReference>
<evidence type="ECO:0000256" key="4">
    <source>
        <dbReference type="ARBA" id="ARBA00023235"/>
    </source>
</evidence>